<accession>A0A9D1VAZ5</accession>
<protein>
    <recommendedName>
        <fullName evidence="4">TraB/GumN family protein</fullName>
    </recommendedName>
</protein>
<evidence type="ECO:0000313" key="3">
    <source>
        <dbReference type="Proteomes" id="UP000823964"/>
    </source>
</evidence>
<dbReference type="PANTHER" id="PTHR35757">
    <property type="entry name" value="THERMOSOME SUBUNIT GAMMA"/>
    <property type="match status" value="1"/>
</dbReference>
<proteinExistence type="predicted"/>
<organism evidence="2 3">
    <name type="scientific">Candidatus Akkermansia intestinigallinarum</name>
    <dbReference type="NCBI Taxonomy" id="2838431"/>
    <lineage>
        <taxon>Bacteria</taxon>
        <taxon>Pseudomonadati</taxon>
        <taxon>Verrucomicrobiota</taxon>
        <taxon>Verrucomicrobiia</taxon>
        <taxon>Verrucomicrobiales</taxon>
        <taxon>Akkermansiaceae</taxon>
        <taxon>Akkermansia</taxon>
    </lineage>
</organism>
<feature type="chain" id="PRO_5039511251" description="TraB/GumN family protein" evidence="1">
    <location>
        <begin position="27"/>
        <end position="310"/>
    </location>
</feature>
<dbReference type="EMBL" id="DXFQ01000038">
    <property type="protein sequence ID" value="HIX19435.1"/>
    <property type="molecule type" value="Genomic_DNA"/>
</dbReference>
<dbReference type="Proteomes" id="UP000823964">
    <property type="component" value="Unassembled WGS sequence"/>
</dbReference>
<dbReference type="PANTHER" id="PTHR35757:SF1">
    <property type="entry name" value="THERMOSOME SUBUNIT GAMMA"/>
    <property type="match status" value="1"/>
</dbReference>
<evidence type="ECO:0000256" key="1">
    <source>
        <dbReference type="SAM" id="SignalP"/>
    </source>
</evidence>
<evidence type="ECO:0008006" key="4">
    <source>
        <dbReference type="Google" id="ProtNLM"/>
    </source>
</evidence>
<dbReference type="AlphaFoldDB" id="A0A9D1VAZ5"/>
<reference evidence="2" key="1">
    <citation type="journal article" date="2021" name="PeerJ">
        <title>Extensive microbial diversity within the chicken gut microbiome revealed by metagenomics and culture.</title>
        <authorList>
            <person name="Gilroy R."/>
            <person name="Ravi A."/>
            <person name="Getino M."/>
            <person name="Pursley I."/>
            <person name="Horton D.L."/>
            <person name="Alikhan N.F."/>
            <person name="Baker D."/>
            <person name="Gharbi K."/>
            <person name="Hall N."/>
            <person name="Watson M."/>
            <person name="Adriaenssens E.M."/>
            <person name="Foster-Nyarko E."/>
            <person name="Jarju S."/>
            <person name="Secka A."/>
            <person name="Antonio M."/>
            <person name="Oren A."/>
            <person name="Chaudhuri R.R."/>
            <person name="La Ragione R."/>
            <person name="Hildebrand F."/>
            <person name="Pallen M.J."/>
        </authorList>
    </citation>
    <scope>NUCLEOTIDE SEQUENCE</scope>
    <source>
        <strain evidence="2">14975</strain>
    </source>
</reference>
<gene>
    <name evidence="2" type="ORF">H9862_02385</name>
</gene>
<keyword evidence="1" id="KW-0732">Signal</keyword>
<name>A0A9D1VAZ5_9BACT</name>
<reference evidence="2" key="2">
    <citation type="submission" date="2021-04" db="EMBL/GenBank/DDBJ databases">
        <authorList>
            <person name="Gilroy R."/>
        </authorList>
    </citation>
    <scope>NUCLEOTIDE SEQUENCE</scope>
    <source>
        <strain evidence="2">14975</strain>
    </source>
</reference>
<sequence length="310" mass="34862">MKFRHITQALAGCAAALLLLQAPLSAAEEIDGYPGKLVLHTQGPGPKEERLRVPIAVYQDAQGRRVDLIGAIHLADGAYYRRLNRRFKSYDKLLYEMVNGEHLSEMLWLRKKASKGELTPDERERLSTLEAECDEAADSSVVMGLLHYYYDFMSAKMGFTMQADGIDYGQPNFVYADMSQEEFEAAMAEGGESWMGYFIDALAESFKNGEILAGSALDASSPVAMRRYLMKIMAKSMESQPMDDKAIVVARNIRCMEVLDRELADPAVRKVGIFYGAAHLRDMDARLRERGFELQSVEWMTAWKVGSKLK</sequence>
<feature type="signal peptide" evidence="1">
    <location>
        <begin position="1"/>
        <end position="26"/>
    </location>
</feature>
<comment type="caution">
    <text evidence="2">The sequence shown here is derived from an EMBL/GenBank/DDBJ whole genome shotgun (WGS) entry which is preliminary data.</text>
</comment>
<evidence type="ECO:0000313" key="2">
    <source>
        <dbReference type="EMBL" id="HIX19435.1"/>
    </source>
</evidence>